<evidence type="ECO:0000313" key="4">
    <source>
        <dbReference type="WBParaSite" id="PgR045_g067_t01"/>
    </source>
</evidence>
<proteinExistence type="predicted"/>
<reference evidence="4" key="1">
    <citation type="submission" date="2022-11" db="UniProtKB">
        <authorList>
            <consortium name="WormBaseParasite"/>
        </authorList>
    </citation>
    <scope>IDENTIFICATION</scope>
</reference>
<organism evidence="3 4">
    <name type="scientific">Parascaris univalens</name>
    <name type="common">Nematode worm</name>
    <dbReference type="NCBI Taxonomy" id="6257"/>
    <lineage>
        <taxon>Eukaryota</taxon>
        <taxon>Metazoa</taxon>
        <taxon>Ecdysozoa</taxon>
        <taxon>Nematoda</taxon>
        <taxon>Chromadorea</taxon>
        <taxon>Rhabditida</taxon>
        <taxon>Spirurina</taxon>
        <taxon>Ascaridomorpha</taxon>
        <taxon>Ascaridoidea</taxon>
        <taxon>Ascarididae</taxon>
        <taxon>Parascaris</taxon>
    </lineage>
</organism>
<keyword evidence="3" id="KW-1185">Reference proteome</keyword>
<accession>A0A915BLF2</accession>
<evidence type="ECO:0000256" key="2">
    <source>
        <dbReference type="SAM" id="SignalP"/>
    </source>
</evidence>
<feature type="chain" id="PRO_5037264829" evidence="2">
    <location>
        <begin position="17"/>
        <end position="219"/>
    </location>
</feature>
<feature type="signal peptide" evidence="2">
    <location>
        <begin position="1"/>
        <end position="16"/>
    </location>
</feature>
<dbReference type="Proteomes" id="UP000887569">
    <property type="component" value="Unplaced"/>
</dbReference>
<keyword evidence="2" id="KW-0732">Signal</keyword>
<dbReference type="AlphaFoldDB" id="A0A915BLF2"/>
<dbReference type="WBParaSite" id="PgR045_g067_t01">
    <property type="protein sequence ID" value="PgR045_g067_t01"/>
    <property type="gene ID" value="PgR045_g067"/>
</dbReference>
<evidence type="ECO:0000313" key="3">
    <source>
        <dbReference type="Proteomes" id="UP000887569"/>
    </source>
</evidence>
<feature type="compositionally biased region" description="Polar residues" evidence="1">
    <location>
        <begin position="53"/>
        <end position="63"/>
    </location>
</feature>
<name>A0A915BLF2_PARUN</name>
<feature type="region of interest" description="Disordered" evidence="1">
    <location>
        <begin position="24"/>
        <end position="105"/>
    </location>
</feature>
<sequence>MSAALFIVSCVAVVSAFTLPAGLRPAKAVGDPQKAIVPGKQEPEPTPPHNGGSEETSSQSSREATARVPPNLSLRSRMMAALSAPPNATENSSKAQTSQNISSSANDSVVTKAPIIFSKSHKKGAAAVKSPVVATNNSNVRVAAAVPPKPGANNYGLNTVLQTNLVDSRGRVMKGVSVVPIKVPTSAEMKSGRTRHTARVVESDADKVVPIKFGSAGRH</sequence>
<protein>
    <submittedName>
        <fullName evidence="4">Secreted protein</fullName>
    </submittedName>
</protein>
<feature type="compositionally biased region" description="Polar residues" evidence="1">
    <location>
        <begin position="86"/>
        <end position="105"/>
    </location>
</feature>
<evidence type="ECO:0000256" key="1">
    <source>
        <dbReference type="SAM" id="MobiDB-lite"/>
    </source>
</evidence>